<dbReference type="RefSeq" id="WP_093366316.1">
    <property type="nucleotide sequence ID" value="NZ_FOZZ01000008.1"/>
</dbReference>
<comment type="similarity">
    <text evidence="1">Belongs to the AHA1 family.</text>
</comment>
<evidence type="ECO:0000313" key="4">
    <source>
        <dbReference type="Proteomes" id="UP000198785"/>
    </source>
</evidence>
<dbReference type="InterPro" id="IPR013538">
    <property type="entry name" value="ASHA1/2-like_C"/>
</dbReference>
<dbReference type="SUPFAM" id="SSF55961">
    <property type="entry name" value="Bet v1-like"/>
    <property type="match status" value="1"/>
</dbReference>
<gene>
    <name evidence="3" type="ORF">SAMN05660206_108103</name>
</gene>
<evidence type="ECO:0000313" key="3">
    <source>
        <dbReference type="EMBL" id="SFS98680.1"/>
    </source>
</evidence>
<dbReference type="CDD" id="cd07814">
    <property type="entry name" value="SRPBCC_CalC_Aha1-like"/>
    <property type="match status" value="1"/>
</dbReference>
<dbReference type="STRING" id="683125.SAMN05660206_108103"/>
<dbReference type="AlphaFoldDB" id="A0A1I6UB61"/>
<sequence length="141" mass="16368">MKLQAIKQTIQINATAEKVWQILWDKDLYKKWAAAFMPGSHYKGDLKQDGKIQFLDPENNGMESTVESLTKNREITFHHLHELEAGKEGRKLGNMRETYRLDEQDGVTTLYLSSEMPEEYFNEMDTASKKALQIIKELAEE</sequence>
<accession>A0A1I6UB61</accession>
<feature type="domain" description="Activator of Hsp90 ATPase homologue 1/2-like C-terminal" evidence="2">
    <location>
        <begin position="13"/>
        <end position="114"/>
    </location>
</feature>
<dbReference type="OrthoDB" id="384974at2"/>
<evidence type="ECO:0000259" key="2">
    <source>
        <dbReference type="Pfam" id="PF08327"/>
    </source>
</evidence>
<keyword evidence="4" id="KW-1185">Reference proteome</keyword>
<evidence type="ECO:0000256" key="1">
    <source>
        <dbReference type="ARBA" id="ARBA00006817"/>
    </source>
</evidence>
<dbReference type="Pfam" id="PF08327">
    <property type="entry name" value="AHSA1"/>
    <property type="match status" value="1"/>
</dbReference>
<organism evidence="3 4">
    <name type="scientific">Sphingobacterium wenxiniae</name>
    <dbReference type="NCBI Taxonomy" id="683125"/>
    <lineage>
        <taxon>Bacteria</taxon>
        <taxon>Pseudomonadati</taxon>
        <taxon>Bacteroidota</taxon>
        <taxon>Sphingobacteriia</taxon>
        <taxon>Sphingobacteriales</taxon>
        <taxon>Sphingobacteriaceae</taxon>
        <taxon>Sphingobacterium</taxon>
    </lineage>
</organism>
<dbReference type="EMBL" id="FOZZ01000008">
    <property type="protein sequence ID" value="SFS98680.1"/>
    <property type="molecule type" value="Genomic_DNA"/>
</dbReference>
<reference evidence="3 4" key="1">
    <citation type="submission" date="2016-10" db="EMBL/GenBank/DDBJ databases">
        <authorList>
            <person name="de Groot N.N."/>
        </authorList>
    </citation>
    <scope>NUCLEOTIDE SEQUENCE [LARGE SCALE GENOMIC DNA]</scope>
    <source>
        <strain evidence="3 4">DSM 22789</strain>
    </source>
</reference>
<dbReference type="Proteomes" id="UP000198785">
    <property type="component" value="Unassembled WGS sequence"/>
</dbReference>
<protein>
    <submittedName>
        <fullName evidence="3">Uncharacterized conserved protein YndB, AHSA1/START domain</fullName>
    </submittedName>
</protein>
<dbReference type="InterPro" id="IPR023393">
    <property type="entry name" value="START-like_dom_sf"/>
</dbReference>
<name>A0A1I6UB61_9SPHI</name>
<dbReference type="Gene3D" id="3.30.530.20">
    <property type="match status" value="1"/>
</dbReference>
<proteinExistence type="inferred from homology"/>